<dbReference type="InterPro" id="IPR008962">
    <property type="entry name" value="PapD-like_sf"/>
</dbReference>
<accession>A0A934S375</accession>
<dbReference type="GO" id="GO:0071555">
    <property type="term" value="P:cell wall organization"/>
    <property type="evidence" value="ECO:0007669"/>
    <property type="project" value="InterPro"/>
</dbReference>
<dbReference type="InterPro" id="IPR050643">
    <property type="entry name" value="Periplasmic_pilus_chap"/>
</dbReference>
<dbReference type="Pfam" id="PF00345">
    <property type="entry name" value="PapD_N"/>
    <property type="match status" value="1"/>
</dbReference>
<evidence type="ECO:0000259" key="2">
    <source>
        <dbReference type="Pfam" id="PF00345"/>
    </source>
</evidence>
<sequence>MKRLALTLTSFLLPAIAHAFSVSPMVADFDPNTTRSQQVFVLSNQSDQEKPIEITVAKPTVGEDGVESMEVGNGEDEFLIIPQQFVLPPNSKRSVKAFYVGDPREKEDTYRFIFKELPVELPREALPEGENSFSMQIVMQYNTRVWLTPGHLKEELSIKDFGKLEEPSPTVATADETPQDQIVSTKPMLRFTVANTGAAHGYIRYPKIALVKHDGSRFELSKDSLQFVSGQVVFPHSEKEFKVDWSEEFPRIDEIARIDMKTIRRR</sequence>
<organism evidence="3 4">
    <name type="scientific">Pelagicoccus mobilis</name>
    <dbReference type="NCBI Taxonomy" id="415221"/>
    <lineage>
        <taxon>Bacteria</taxon>
        <taxon>Pseudomonadati</taxon>
        <taxon>Verrucomicrobiota</taxon>
        <taxon>Opitutia</taxon>
        <taxon>Puniceicoccales</taxon>
        <taxon>Pelagicoccaceae</taxon>
        <taxon>Pelagicoccus</taxon>
    </lineage>
</organism>
<evidence type="ECO:0000256" key="1">
    <source>
        <dbReference type="SAM" id="SignalP"/>
    </source>
</evidence>
<dbReference type="Proteomes" id="UP000617628">
    <property type="component" value="Unassembled WGS sequence"/>
</dbReference>
<proteinExistence type="predicted"/>
<feature type="domain" description="Pili assembly chaperone N-terminal" evidence="2">
    <location>
        <begin position="35"/>
        <end position="152"/>
    </location>
</feature>
<reference evidence="3" key="1">
    <citation type="submission" date="2021-01" db="EMBL/GenBank/DDBJ databases">
        <title>Modified the classification status of verrucomicrobia.</title>
        <authorList>
            <person name="Feng X."/>
        </authorList>
    </citation>
    <scope>NUCLEOTIDE SEQUENCE</scope>
    <source>
        <strain evidence="3">KCTC 13126</strain>
    </source>
</reference>
<feature type="chain" id="PRO_5037588511" evidence="1">
    <location>
        <begin position="20"/>
        <end position="266"/>
    </location>
</feature>
<gene>
    <name evidence="3" type="ORF">JIN87_23280</name>
</gene>
<dbReference type="EMBL" id="JAENIL010000059">
    <property type="protein sequence ID" value="MBK1879826.1"/>
    <property type="molecule type" value="Genomic_DNA"/>
</dbReference>
<keyword evidence="1" id="KW-0732">Signal</keyword>
<dbReference type="GO" id="GO:0030288">
    <property type="term" value="C:outer membrane-bounded periplasmic space"/>
    <property type="evidence" value="ECO:0007669"/>
    <property type="project" value="InterPro"/>
</dbReference>
<evidence type="ECO:0000313" key="4">
    <source>
        <dbReference type="Proteomes" id="UP000617628"/>
    </source>
</evidence>
<dbReference type="AlphaFoldDB" id="A0A934S375"/>
<dbReference type="Gene3D" id="2.60.40.10">
    <property type="entry name" value="Immunoglobulins"/>
    <property type="match status" value="1"/>
</dbReference>
<comment type="caution">
    <text evidence="3">The sequence shown here is derived from an EMBL/GenBank/DDBJ whole genome shotgun (WGS) entry which is preliminary data.</text>
</comment>
<keyword evidence="4" id="KW-1185">Reference proteome</keyword>
<name>A0A934S375_9BACT</name>
<dbReference type="InterPro" id="IPR016147">
    <property type="entry name" value="Pili_assmbl_chaperone_N"/>
</dbReference>
<dbReference type="PANTHER" id="PTHR30251">
    <property type="entry name" value="PILUS ASSEMBLY CHAPERONE"/>
    <property type="match status" value="1"/>
</dbReference>
<dbReference type="PANTHER" id="PTHR30251:SF4">
    <property type="entry name" value="SLR1668 PROTEIN"/>
    <property type="match status" value="1"/>
</dbReference>
<dbReference type="SUPFAM" id="SSF49354">
    <property type="entry name" value="PapD-like"/>
    <property type="match status" value="1"/>
</dbReference>
<dbReference type="RefSeq" id="WP_200358074.1">
    <property type="nucleotide sequence ID" value="NZ_JAENIL010000059.1"/>
</dbReference>
<protein>
    <submittedName>
        <fullName evidence="3">Molecular chaperone</fullName>
    </submittedName>
</protein>
<evidence type="ECO:0000313" key="3">
    <source>
        <dbReference type="EMBL" id="MBK1879826.1"/>
    </source>
</evidence>
<feature type="signal peptide" evidence="1">
    <location>
        <begin position="1"/>
        <end position="19"/>
    </location>
</feature>
<dbReference type="InterPro" id="IPR013783">
    <property type="entry name" value="Ig-like_fold"/>
</dbReference>